<name>A0A8S5UWB0_9CAUD</name>
<dbReference type="EMBL" id="BK016155">
    <property type="protein sequence ID" value="DAF98773.1"/>
    <property type="molecule type" value="Genomic_DNA"/>
</dbReference>
<protein>
    <submittedName>
        <fullName evidence="1">Uncharacterized protein</fullName>
    </submittedName>
</protein>
<sequence length="29" mass="3655">MFYWLCCFYFFISFTNIPNFSCHVRNIKI</sequence>
<evidence type="ECO:0000313" key="1">
    <source>
        <dbReference type="EMBL" id="DAF98773.1"/>
    </source>
</evidence>
<organism evidence="1">
    <name type="scientific">Podoviridae sp. ctLPy3</name>
    <dbReference type="NCBI Taxonomy" id="2825244"/>
    <lineage>
        <taxon>Viruses</taxon>
        <taxon>Duplodnaviria</taxon>
        <taxon>Heunggongvirae</taxon>
        <taxon>Uroviricota</taxon>
        <taxon>Caudoviricetes</taxon>
    </lineage>
</organism>
<proteinExistence type="predicted"/>
<reference evidence="1" key="1">
    <citation type="journal article" date="2021" name="Proc. Natl. Acad. Sci. U.S.A.">
        <title>A Catalog of Tens of Thousands of Viruses from Human Metagenomes Reveals Hidden Associations with Chronic Diseases.</title>
        <authorList>
            <person name="Tisza M.J."/>
            <person name="Buck C.B."/>
        </authorList>
    </citation>
    <scope>NUCLEOTIDE SEQUENCE</scope>
    <source>
        <strain evidence="1">CtLPy3</strain>
    </source>
</reference>
<accession>A0A8S5UWB0</accession>